<feature type="domain" description="XLR/SYCP3/FAM9" evidence="2">
    <location>
        <begin position="381"/>
        <end position="478"/>
    </location>
</feature>
<proteinExistence type="predicted"/>
<protein>
    <recommendedName>
        <fullName evidence="2">XLR/SYCP3/FAM9 domain-containing protein</fullName>
    </recommendedName>
</protein>
<feature type="compositionally biased region" description="Polar residues" evidence="1">
    <location>
        <begin position="270"/>
        <end position="282"/>
    </location>
</feature>
<feature type="region of interest" description="Disordered" evidence="1">
    <location>
        <begin position="270"/>
        <end position="296"/>
    </location>
</feature>
<reference evidence="3" key="2">
    <citation type="submission" date="2025-09" db="UniProtKB">
        <authorList>
            <consortium name="Ensembl"/>
        </authorList>
    </citation>
    <scope>IDENTIFICATION</scope>
</reference>
<evidence type="ECO:0000313" key="3">
    <source>
        <dbReference type="Ensembl" id="ENSEBUP00000023314.1"/>
    </source>
</evidence>
<dbReference type="Proteomes" id="UP000694388">
    <property type="component" value="Unplaced"/>
</dbReference>
<evidence type="ECO:0000259" key="2">
    <source>
        <dbReference type="Pfam" id="PF04803"/>
    </source>
</evidence>
<dbReference type="GeneTree" id="ENSGT00930000153022"/>
<feature type="region of interest" description="Disordered" evidence="1">
    <location>
        <begin position="88"/>
        <end position="164"/>
    </location>
</feature>
<feature type="compositionally biased region" description="Polar residues" evidence="1">
    <location>
        <begin position="212"/>
        <end position="231"/>
    </location>
</feature>
<dbReference type="Pfam" id="PF04803">
    <property type="entry name" value="Cor1"/>
    <property type="match status" value="1"/>
</dbReference>
<dbReference type="GO" id="GO:0000779">
    <property type="term" value="C:condensed chromosome, centromeric region"/>
    <property type="evidence" value="ECO:0007669"/>
    <property type="project" value="TreeGrafter"/>
</dbReference>
<evidence type="ECO:0000256" key="1">
    <source>
        <dbReference type="SAM" id="MobiDB-lite"/>
    </source>
</evidence>
<organism evidence="3 4">
    <name type="scientific">Eptatretus burgeri</name>
    <name type="common">Inshore hagfish</name>
    <dbReference type="NCBI Taxonomy" id="7764"/>
    <lineage>
        <taxon>Eukaryota</taxon>
        <taxon>Metazoa</taxon>
        <taxon>Chordata</taxon>
        <taxon>Craniata</taxon>
        <taxon>Vertebrata</taxon>
        <taxon>Cyclostomata</taxon>
        <taxon>Myxini</taxon>
        <taxon>Myxiniformes</taxon>
        <taxon>Myxinidae</taxon>
        <taxon>Eptatretinae</taxon>
        <taxon>Eptatretus</taxon>
    </lineage>
</organism>
<accession>A0A8C4R1C2</accession>
<dbReference type="GO" id="GO:0007143">
    <property type="term" value="P:female meiotic nuclear division"/>
    <property type="evidence" value="ECO:0007669"/>
    <property type="project" value="TreeGrafter"/>
</dbReference>
<dbReference type="InterPro" id="IPR006888">
    <property type="entry name" value="XLR/SYCP3/FAM9_dom"/>
</dbReference>
<reference evidence="3" key="1">
    <citation type="submission" date="2025-08" db="UniProtKB">
        <authorList>
            <consortium name="Ensembl"/>
        </authorList>
    </citation>
    <scope>IDENTIFICATION</scope>
</reference>
<dbReference type="PANTHER" id="PTHR15607">
    <property type="entry name" value="SYNAPTONEMAL COMPLEX PROTEIN-RELATED"/>
    <property type="match status" value="1"/>
</dbReference>
<sequence length="514" mass="58025">MSSNCHCSLQASRLRFKHMFEDTESDAHGSGSDLNWLTDLGCRSQPNVKVFTSKKHSVCKQNSNDESMEYLDTEHEVLTKNVHLNKSTPNLRSCQTVSSGTRGAKEVGRNSRGQRQVAVKNMQQQQQQQSRPFPSTQKKNHQKRAAMEIKGPESPRADLIKSPSPAKVMNNLKNKLHHDVSKTCTSVTNDVSVFSSSPKSIKNMRREADITGSFSFNPSFEPQLSPSTRRSSLVGASETASPLSRSVGVTVLDDESAVFYQTLPSTPQSGSMLIDGTDSSSNKCKKTRSTARSRHTMVTRKAACELNKSTVQAHNTTSPNQVKCVNLSKRFKTASEKFQNNLADLASESTREDDSELESDVGDLNDSVANSYQAFAAHMVKLVQAKYNKIEGFTKHSLRSTEKQMTRLWEQLKEQRREKLQDMQKVILRELHSADKDCQMLKQLEEDSVKFWKEQMRVFSAFTSKQEERLKMLKQVVNMDNSIAKETFAYEDKQKHETMKIQQGLQVARAVNYF</sequence>
<dbReference type="GO" id="GO:0007140">
    <property type="term" value="P:male meiotic nuclear division"/>
    <property type="evidence" value="ECO:0007669"/>
    <property type="project" value="TreeGrafter"/>
</dbReference>
<feature type="compositionally biased region" description="Basic residues" evidence="1">
    <location>
        <begin position="283"/>
        <end position="296"/>
    </location>
</feature>
<evidence type="ECO:0000313" key="4">
    <source>
        <dbReference type="Proteomes" id="UP000694388"/>
    </source>
</evidence>
<keyword evidence="4" id="KW-1185">Reference proteome</keyword>
<dbReference type="Ensembl" id="ENSEBUT00000023890.1">
    <property type="protein sequence ID" value="ENSEBUP00000023314.1"/>
    <property type="gene ID" value="ENSEBUG00000014359.1"/>
</dbReference>
<name>A0A8C4R1C2_EPTBU</name>
<dbReference type="PANTHER" id="PTHR15607:SF12">
    <property type="entry name" value="SYNAPTONEMAL COMPLEX PROTEIN 2"/>
    <property type="match status" value="1"/>
</dbReference>
<dbReference type="InterPro" id="IPR024835">
    <property type="entry name" value="SYCP2-like"/>
</dbReference>
<feature type="compositionally biased region" description="Basic and acidic residues" evidence="1">
    <location>
        <begin position="145"/>
        <end position="159"/>
    </location>
</feature>
<feature type="compositionally biased region" description="Polar residues" evidence="1">
    <location>
        <begin position="88"/>
        <end position="101"/>
    </location>
</feature>
<dbReference type="GO" id="GO:0000800">
    <property type="term" value="C:lateral element"/>
    <property type="evidence" value="ECO:0007669"/>
    <property type="project" value="TreeGrafter"/>
</dbReference>
<feature type="region of interest" description="Disordered" evidence="1">
    <location>
        <begin position="212"/>
        <end position="240"/>
    </location>
</feature>
<dbReference type="AlphaFoldDB" id="A0A8C4R1C2"/>